<comment type="similarity">
    <text evidence="1">Belongs to the ABC transporter superfamily. ABCF family. Translational throttle EttA subfamily.</text>
</comment>
<keyword evidence="4" id="KW-0699">rRNA-binding</keyword>
<keyword evidence="8 14" id="KW-0067">ATP-binding</keyword>
<dbReference type="InterPro" id="IPR003439">
    <property type="entry name" value="ABC_transporter-like_ATP-bd"/>
</dbReference>
<dbReference type="GO" id="GO:0005524">
    <property type="term" value="F:ATP binding"/>
    <property type="evidence" value="ECO:0007669"/>
    <property type="project" value="UniProtKB-KW"/>
</dbReference>
<dbReference type="PANTHER" id="PTHR42855">
    <property type="entry name" value="ABC TRANSPORTER ATP-BINDING SUBUNIT"/>
    <property type="match status" value="1"/>
</dbReference>
<proteinExistence type="inferred from homology"/>
<evidence type="ECO:0000256" key="12">
    <source>
        <dbReference type="SAM" id="Coils"/>
    </source>
</evidence>
<dbReference type="GO" id="GO:0003677">
    <property type="term" value="F:DNA binding"/>
    <property type="evidence" value="ECO:0007669"/>
    <property type="project" value="InterPro"/>
</dbReference>
<evidence type="ECO:0000256" key="10">
    <source>
        <dbReference type="ARBA" id="ARBA00022884"/>
    </source>
</evidence>
<keyword evidence="10" id="KW-0694">RNA-binding</keyword>
<gene>
    <name evidence="14" type="ORF">EOJ36_11470</name>
</gene>
<evidence type="ECO:0000256" key="11">
    <source>
        <dbReference type="ARBA" id="ARBA00022917"/>
    </source>
</evidence>
<dbReference type="CDD" id="cd03221">
    <property type="entry name" value="ABCF_EF-3"/>
    <property type="match status" value="2"/>
</dbReference>
<dbReference type="GO" id="GO:0016887">
    <property type="term" value="F:ATP hydrolysis activity"/>
    <property type="evidence" value="ECO:0007669"/>
    <property type="project" value="InterPro"/>
</dbReference>
<dbReference type="FunFam" id="3.40.50.300:FF:000183">
    <property type="entry name" value="ABC transporter ATP-binding protein yjjK"/>
    <property type="match status" value="1"/>
</dbReference>
<dbReference type="Pfam" id="PF12848">
    <property type="entry name" value="ABC_tran_Xtn"/>
    <property type="match status" value="1"/>
</dbReference>
<evidence type="ECO:0000256" key="9">
    <source>
        <dbReference type="ARBA" id="ARBA00022845"/>
    </source>
</evidence>
<keyword evidence="12" id="KW-0175">Coiled coil</keyword>
<dbReference type="EMBL" id="SACY01000006">
    <property type="protein sequence ID" value="RVU23344.1"/>
    <property type="molecule type" value="Genomic_DNA"/>
</dbReference>
<dbReference type="InterPro" id="IPR051309">
    <property type="entry name" value="ABCF_ATPase"/>
</dbReference>
<dbReference type="GO" id="GO:0006417">
    <property type="term" value="P:regulation of translation"/>
    <property type="evidence" value="ECO:0007669"/>
    <property type="project" value="UniProtKB-KW"/>
</dbReference>
<evidence type="ECO:0000259" key="13">
    <source>
        <dbReference type="PROSITE" id="PS50893"/>
    </source>
</evidence>
<evidence type="ECO:0000256" key="8">
    <source>
        <dbReference type="ARBA" id="ARBA00022840"/>
    </source>
</evidence>
<dbReference type="SUPFAM" id="SSF52540">
    <property type="entry name" value="P-loop containing nucleoside triphosphate hydrolases"/>
    <property type="match status" value="2"/>
</dbReference>
<dbReference type="Pfam" id="PF16326">
    <property type="entry name" value="ABC_tran_CTD"/>
    <property type="match status" value="1"/>
</dbReference>
<keyword evidence="5" id="KW-0677">Repeat</keyword>
<keyword evidence="9" id="KW-0810">Translation regulation</keyword>
<evidence type="ECO:0000256" key="5">
    <source>
        <dbReference type="ARBA" id="ARBA00022737"/>
    </source>
</evidence>
<dbReference type="InterPro" id="IPR032524">
    <property type="entry name" value="ABC_tran_C"/>
</dbReference>
<dbReference type="InterPro" id="IPR027417">
    <property type="entry name" value="P-loop_NTPase"/>
</dbReference>
<dbReference type="InterPro" id="IPR003593">
    <property type="entry name" value="AAA+_ATPase"/>
</dbReference>
<dbReference type="RefSeq" id="WP_127805509.1">
    <property type="nucleotide sequence ID" value="NZ_SACY01000006.1"/>
</dbReference>
<protein>
    <submittedName>
        <fullName evidence="14">ABC transporter ATP-binding protein</fullName>
    </submittedName>
</protein>
<dbReference type="InterPro" id="IPR017871">
    <property type="entry name" value="ABC_transporter-like_CS"/>
</dbReference>
<dbReference type="GO" id="GO:0006412">
    <property type="term" value="P:translation"/>
    <property type="evidence" value="ECO:0007669"/>
    <property type="project" value="UniProtKB-KW"/>
</dbReference>
<dbReference type="PROSITE" id="PS00211">
    <property type="entry name" value="ABC_TRANSPORTER_1"/>
    <property type="match status" value="1"/>
</dbReference>
<sequence length="624" mass="70896">MNYLSAENISRNLGERWIFNAISFGLQKGEKVALIGKNGTGKTTLMETLVGMQSPDNGKITIRDGIHVGYLPQNPSFNENDLVINYLFSEELASSKAIKAYEEAMESGDPKALENAFALMDSAQAWDYESRAKQIIAKLGIPDSHQQISTLSGGQKRRLALAKLLIESPEIMILDEPTNHLDIETIEWLEGFLSGPNVTLLVVSHDRYFLDRVCTRMIELAQGNIYNYNGNYAYFLEKKAERETSEASTVAKAKNLYKKELEWMRRQPKARGTKAQSRIDAFYETEEVAKRKADDSKLDLQLQMSRLGNKIIEINHIYKSFGDKKIVEDFTYTFKKKDRIGIVGNNGAGKTTFLQLLTENLAPDSGTIDHGETLVIGYYTQMPFDFKPGQRVIDVITDIAEVIHYGKNNTLTPSQFLSKFLFETQKQYTPVEKLSGGEKKRLQLMQVLVKNPNFLILDEPTNDLDLETLQLLEDFLSDFQGCLLLVSHDRYFMDNLIDQLLIVEGNGVIRFFNGNYTDFRNSDASEQVSKLASEPVSKLASELVSKLASEQVGKASKKLSYKEQKELEELEKSMPKLENKIQLIEQEIAELSDDFEKITKLAKELENLKADLEEKEMRWLELTE</sequence>
<keyword evidence="2" id="KW-0963">Cytoplasm</keyword>
<dbReference type="InterPro" id="IPR032781">
    <property type="entry name" value="ABC_tran_Xtn"/>
</dbReference>
<keyword evidence="6" id="KW-0547">Nucleotide-binding</keyword>
<keyword evidence="7" id="KW-0378">Hydrolase</keyword>
<dbReference type="InterPro" id="IPR037118">
    <property type="entry name" value="Val-tRNA_synth_C_sf"/>
</dbReference>
<dbReference type="PANTHER" id="PTHR42855:SF1">
    <property type="entry name" value="ABC TRANSPORTER DOMAIN-CONTAINING PROTEIN"/>
    <property type="match status" value="1"/>
</dbReference>
<evidence type="ECO:0000256" key="1">
    <source>
        <dbReference type="ARBA" id="ARBA00005868"/>
    </source>
</evidence>
<name>A0A437PMN8_9BACT</name>
<dbReference type="Proteomes" id="UP000282832">
    <property type="component" value="Unassembled WGS sequence"/>
</dbReference>
<evidence type="ECO:0000313" key="14">
    <source>
        <dbReference type="EMBL" id="RVU23344.1"/>
    </source>
</evidence>
<dbReference type="AlphaFoldDB" id="A0A437PMN8"/>
<evidence type="ECO:0000256" key="7">
    <source>
        <dbReference type="ARBA" id="ARBA00022801"/>
    </source>
</evidence>
<dbReference type="OrthoDB" id="1521973at2"/>
<feature type="coiled-coil region" evidence="12">
    <location>
        <begin position="560"/>
        <end position="622"/>
    </location>
</feature>
<comment type="caution">
    <text evidence="14">The sequence shown here is derived from an EMBL/GenBank/DDBJ whole genome shotgun (WGS) entry which is preliminary data.</text>
</comment>
<dbReference type="Pfam" id="PF00005">
    <property type="entry name" value="ABC_tran"/>
    <property type="match status" value="2"/>
</dbReference>
<keyword evidence="3" id="KW-0820">tRNA-binding</keyword>
<feature type="domain" description="ABC transporter" evidence="13">
    <location>
        <begin position="312"/>
        <end position="530"/>
    </location>
</feature>
<dbReference type="FunFam" id="3.40.50.300:FF:000011">
    <property type="entry name" value="Putative ABC transporter ATP-binding component"/>
    <property type="match status" value="1"/>
</dbReference>
<evidence type="ECO:0000256" key="4">
    <source>
        <dbReference type="ARBA" id="ARBA00022730"/>
    </source>
</evidence>
<keyword evidence="11" id="KW-0648">Protein biosynthesis</keyword>
<dbReference type="Gene3D" id="3.40.50.300">
    <property type="entry name" value="P-loop containing nucleotide triphosphate hydrolases"/>
    <property type="match status" value="2"/>
</dbReference>
<feature type="domain" description="ABC transporter" evidence="13">
    <location>
        <begin position="4"/>
        <end position="247"/>
    </location>
</feature>
<evidence type="ECO:0000313" key="15">
    <source>
        <dbReference type="Proteomes" id="UP000282832"/>
    </source>
</evidence>
<dbReference type="SMART" id="SM00382">
    <property type="entry name" value="AAA"/>
    <property type="match status" value="2"/>
</dbReference>
<evidence type="ECO:0000256" key="2">
    <source>
        <dbReference type="ARBA" id="ARBA00022490"/>
    </source>
</evidence>
<dbReference type="Gene3D" id="1.10.287.380">
    <property type="entry name" value="Valyl-tRNA synthetase, C-terminal domain"/>
    <property type="match status" value="1"/>
</dbReference>
<evidence type="ECO:0000256" key="6">
    <source>
        <dbReference type="ARBA" id="ARBA00022741"/>
    </source>
</evidence>
<keyword evidence="15" id="KW-1185">Reference proteome</keyword>
<dbReference type="PROSITE" id="PS50893">
    <property type="entry name" value="ABC_TRANSPORTER_2"/>
    <property type="match status" value="2"/>
</dbReference>
<organism evidence="14 15">
    <name type="scientific">Sandaracinomonas limnophila</name>
    <dbReference type="NCBI Taxonomy" id="1862386"/>
    <lineage>
        <taxon>Bacteria</taxon>
        <taxon>Pseudomonadati</taxon>
        <taxon>Bacteroidota</taxon>
        <taxon>Cytophagia</taxon>
        <taxon>Cytophagales</taxon>
        <taxon>Flectobacillaceae</taxon>
        <taxon>Sandaracinomonas</taxon>
    </lineage>
</organism>
<dbReference type="GO" id="GO:0000049">
    <property type="term" value="F:tRNA binding"/>
    <property type="evidence" value="ECO:0007669"/>
    <property type="project" value="UniProtKB-KW"/>
</dbReference>
<evidence type="ECO:0000256" key="3">
    <source>
        <dbReference type="ARBA" id="ARBA00022555"/>
    </source>
</evidence>
<accession>A0A437PMN8</accession>
<dbReference type="GO" id="GO:0019843">
    <property type="term" value="F:rRNA binding"/>
    <property type="evidence" value="ECO:0007669"/>
    <property type="project" value="UniProtKB-KW"/>
</dbReference>
<reference evidence="14 15" key="1">
    <citation type="submission" date="2019-01" db="EMBL/GenBank/DDBJ databases">
        <authorList>
            <person name="Chen W.-M."/>
        </authorList>
    </citation>
    <scope>NUCLEOTIDE SEQUENCE [LARGE SCALE GENOMIC DNA]</scope>
    <source>
        <strain evidence="14 15">FSY-15</strain>
    </source>
</reference>